<dbReference type="AlphaFoldDB" id="A0A411YHB8"/>
<dbReference type="RefSeq" id="WP_131155728.1">
    <property type="nucleotide sequence ID" value="NZ_CP036402.1"/>
</dbReference>
<feature type="transmembrane region" description="Helical" evidence="2">
    <location>
        <begin position="47"/>
        <end position="67"/>
    </location>
</feature>
<evidence type="ECO:0000256" key="1">
    <source>
        <dbReference type="SAM" id="MobiDB-lite"/>
    </source>
</evidence>
<evidence type="ECO:0000256" key="2">
    <source>
        <dbReference type="SAM" id="Phobius"/>
    </source>
</evidence>
<gene>
    <name evidence="3" type="ORF">ER308_14975</name>
</gene>
<organism evidence="3 4">
    <name type="scientific">Egibacter rhizosphaerae</name>
    <dbReference type="NCBI Taxonomy" id="1670831"/>
    <lineage>
        <taxon>Bacteria</taxon>
        <taxon>Bacillati</taxon>
        <taxon>Actinomycetota</taxon>
        <taxon>Nitriliruptoria</taxon>
        <taxon>Egibacterales</taxon>
        <taxon>Egibacteraceae</taxon>
        <taxon>Egibacter</taxon>
    </lineage>
</organism>
<dbReference type="KEGG" id="erz:ER308_14975"/>
<name>A0A411YHB8_9ACTN</name>
<keyword evidence="2" id="KW-1133">Transmembrane helix</keyword>
<proteinExistence type="predicted"/>
<evidence type="ECO:0000313" key="4">
    <source>
        <dbReference type="Proteomes" id="UP000291469"/>
    </source>
</evidence>
<dbReference type="Proteomes" id="UP000291469">
    <property type="component" value="Chromosome"/>
</dbReference>
<sequence length="411" mass="43439">MSHGAWQASDGNWYPSEQHPDPAYRARYAQAPPDPPPAVRRRRDPTLAALALAVVAAAGVTVATFTLGGDEGEAEGTVDANDVEETADPNDADGTLVRLLDAIPYRETGGALPFLVLGDLELGWEVAPAGRPADARDWQALDADTATDHDHPLSGTRGSLPPGNDFIAAMIRLEEVAFGDELGFGPVDVDQFVEWHGGSAWAGTLRDEAAEVAASLDEHDRWGRRDDPTWFEREGEDSVLANASAIVPDGDTVAIGESPTTGGPEELPTALGPDARRLSDVSGLRTLAAALEGRSAYAWVFHAPPAIDLDWGELDGAEHLPEPYAAGAYATVADGPELTPTLVLVHDDDGTAETNAEALRERSDDEAGTIASVEREGAVVWATADPDEAGDVVRAMRRLDRTVLEQAAPGD</sequence>
<dbReference type="EMBL" id="CP036402">
    <property type="protein sequence ID" value="QBI20735.1"/>
    <property type="molecule type" value="Genomic_DNA"/>
</dbReference>
<reference evidence="3 4" key="1">
    <citation type="submission" date="2019-01" db="EMBL/GenBank/DDBJ databases">
        <title>Egibacter rhizosphaerae EGI 80759T.</title>
        <authorList>
            <person name="Chen D.-D."/>
            <person name="Tian Y."/>
            <person name="Jiao J.-Y."/>
            <person name="Zhang X.-T."/>
            <person name="Zhang Y.-G."/>
            <person name="Zhang Y."/>
            <person name="Xiao M."/>
            <person name="Shu W.-S."/>
            <person name="Li W.-J."/>
        </authorList>
    </citation>
    <scope>NUCLEOTIDE SEQUENCE [LARGE SCALE GENOMIC DNA]</scope>
    <source>
        <strain evidence="3 4">EGI 80759</strain>
    </source>
</reference>
<keyword evidence="2" id="KW-0472">Membrane</keyword>
<keyword evidence="2" id="KW-0812">Transmembrane</keyword>
<accession>A0A411YHB8</accession>
<feature type="region of interest" description="Disordered" evidence="1">
    <location>
        <begin position="1"/>
        <end position="41"/>
    </location>
</feature>
<protein>
    <submittedName>
        <fullName evidence="3">Uncharacterized protein</fullName>
    </submittedName>
</protein>
<evidence type="ECO:0000313" key="3">
    <source>
        <dbReference type="EMBL" id="QBI20735.1"/>
    </source>
</evidence>
<keyword evidence="4" id="KW-1185">Reference proteome</keyword>